<evidence type="ECO:0000256" key="2">
    <source>
        <dbReference type="SAM" id="Phobius"/>
    </source>
</evidence>
<dbReference type="AlphaFoldDB" id="A0A6N9Q494"/>
<organism evidence="4 5">
    <name type="scientific">Chengkuizengella marina</name>
    <dbReference type="NCBI Taxonomy" id="2507566"/>
    <lineage>
        <taxon>Bacteria</taxon>
        <taxon>Bacillati</taxon>
        <taxon>Bacillota</taxon>
        <taxon>Bacilli</taxon>
        <taxon>Bacillales</taxon>
        <taxon>Paenibacillaceae</taxon>
        <taxon>Chengkuizengella</taxon>
    </lineage>
</organism>
<gene>
    <name evidence="4" type="ORF">ERL59_11915</name>
</gene>
<reference evidence="4 5" key="1">
    <citation type="submission" date="2019-01" db="EMBL/GenBank/DDBJ databases">
        <title>Chengkuizengella sp. nov., isolated from deep-sea sediment of East Pacific Ocean.</title>
        <authorList>
            <person name="Yang J."/>
            <person name="Lai Q."/>
            <person name="Shao Z."/>
        </authorList>
    </citation>
    <scope>NUCLEOTIDE SEQUENCE [LARGE SCALE GENOMIC DNA]</scope>
    <source>
        <strain evidence="4 5">YPA3-1-1</strain>
    </source>
</reference>
<comment type="similarity">
    <text evidence="1">Belongs to the UPF0312 family.</text>
</comment>
<evidence type="ECO:0000259" key="3">
    <source>
        <dbReference type="SMART" id="SM00867"/>
    </source>
</evidence>
<keyword evidence="2" id="KW-0812">Transmembrane</keyword>
<evidence type="ECO:0000313" key="5">
    <source>
        <dbReference type="Proteomes" id="UP000448943"/>
    </source>
</evidence>
<keyword evidence="2" id="KW-1133">Transmembrane helix</keyword>
<feature type="transmembrane region" description="Helical" evidence="2">
    <location>
        <begin position="12"/>
        <end position="29"/>
    </location>
</feature>
<keyword evidence="5" id="KW-1185">Reference proteome</keyword>
<feature type="domain" description="Lipid/polyisoprenoid-binding YceI-like" evidence="3">
    <location>
        <begin position="74"/>
        <end position="239"/>
    </location>
</feature>
<accession>A0A6N9Q494</accession>
<protein>
    <submittedName>
        <fullName evidence="4">YceI family protein</fullName>
    </submittedName>
</protein>
<dbReference type="Gene3D" id="2.40.128.110">
    <property type="entry name" value="Lipid/polyisoprenoid-binding, YceI-like"/>
    <property type="match status" value="1"/>
</dbReference>
<proteinExistence type="inferred from homology"/>
<comment type="caution">
    <text evidence="4">The sequence shown here is derived from an EMBL/GenBank/DDBJ whole genome shotgun (WGS) entry which is preliminary data.</text>
</comment>
<dbReference type="Proteomes" id="UP000448943">
    <property type="component" value="Unassembled WGS sequence"/>
</dbReference>
<dbReference type="InterPro" id="IPR007372">
    <property type="entry name" value="Lipid/polyisoprenoid-bd_YceI"/>
</dbReference>
<dbReference type="SMART" id="SM00867">
    <property type="entry name" value="YceI"/>
    <property type="match status" value="1"/>
</dbReference>
<evidence type="ECO:0000256" key="1">
    <source>
        <dbReference type="ARBA" id="ARBA00008812"/>
    </source>
</evidence>
<dbReference type="InterPro" id="IPR036761">
    <property type="entry name" value="TTHA0802/YceI-like_sf"/>
</dbReference>
<evidence type="ECO:0000313" key="4">
    <source>
        <dbReference type="EMBL" id="NBI29665.1"/>
    </source>
</evidence>
<sequence length="243" mass="27801">MKEIFIMNKRKLIFIVASLLILICGYYIFDYYTGNHIIIDDVFKESATKDVKEQSDDVQSSENFTVESFDWDGEWEISEDSAVYLSIKTSKEEIIIQFSEVSGSWEINQTEPNLMEANAIVNINSIDSGNGQRDSHIKGDRFLQAEPFPEATFQLHSIENWSNEWQSGQTNFILLTGDLTIKDITKTVTFETEVLSENDILKLKADTTVTFNDYGMNNPHTVLLDTENDVLITLQLVLNKNEM</sequence>
<name>A0A6N9Q494_9BACL</name>
<dbReference type="SUPFAM" id="SSF101874">
    <property type="entry name" value="YceI-like"/>
    <property type="match status" value="1"/>
</dbReference>
<dbReference type="PANTHER" id="PTHR34406:SF1">
    <property type="entry name" value="PROTEIN YCEI"/>
    <property type="match status" value="1"/>
</dbReference>
<dbReference type="PANTHER" id="PTHR34406">
    <property type="entry name" value="PROTEIN YCEI"/>
    <property type="match status" value="1"/>
</dbReference>
<keyword evidence="2" id="KW-0472">Membrane</keyword>
<dbReference type="EMBL" id="SIJB01000027">
    <property type="protein sequence ID" value="NBI29665.1"/>
    <property type="molecule type" value="Genomic_DNA"/>
</dbReference>
<dbReference type="Pfam" id="PF04264">
    <property type="entry name" value="YceI"/>
    <property type="match status" value="1"/>
</dbReference>